<name>A0A8E1ZYK1_9PORP</name>
<reference evidence="1 2" key="1">
    <citation type="submission" date="2020-07" db="EMBL/GenBank/DDBJ databases">
        <title>Genomic Encyclopedia of Type Strains, Phase IV (KMG-IV): sequencing the most valuable type-strain genomes for metagenomic binning, comparative biology and taxonomic classification.</title>
        <authorList>
            <person name="Goeker M."/>
        </authorList>
    </citation>
    <scope>NUCLEOTIDE SEQUENCE [LARGE SCALE GENOMIC DNA]</scope>
    <source>
        <strain evidence="1 2">DSM 23697</strain>
    </source>
</reference>
<organism evidence="1 2">
    <name type="scientific">Macellibacteroides fermentans</name>
    <dbReference type="NCBI Taxonomy" id="879969"/>
    <lineage>
        <taxon>Bacteria</taxon>
        <taxon>Pseudomonadati</taxon>
        <taxon>Bacteroidota</taxon>
        <taxon>Bacteroidia</taxon>
        <taxon>Bacteroidales</taxon>
        <taxon>Porphyromonadaceae</taxon>
        <taxon>Macellibacteroides</taxon>
    </lineage>
</organism>
<proteinExistence type="predicted"/>
<dbReference type="Proteomes" id="UP000574332">
    <property type="component" value="Unassembled WGS sequence"/>
</dbReference>
<protein>
    <submittedName>
        <fullName evidence="1">Uncharacterized protein</fullName>
    </submittedName>
</protein>
<evidence type="ECO:0000313" key="1">
    <source>
        <dbReference type="EMBL" id="NYI49977.1"/>
    </source>
</evidence>
<sequence>MVLLQIVFQNINDTRIQIIDYVDSKRNPGII</sequence>
<dbReference type="AlphaFoldDB" id="A0A8E1ZYK1"/>
<evidence type="ECO:0000313" key="2">
    <source>
        <dbReference type="Proteomes" id="UP000574332"/>
    </source>
</evidence>
<keyword evidence="2" id="KW-1185">Reference proteome</keyword>
<dbReference type="EMBL" id="JACCCY010000003">
    <property type="protein sequence ID" value="NYI49977.1"/>
    <property type="molecule type" value="Genomic_DNA"/>
</dbReference>
<gene>
    <name evidence="1" type="ORF">F5613_002107</name>
</gene>
<accession>A0A8E1ZYK1</accession>
<comment type="caution">
    <text evidence="1">The sequence shown here is derived from an EMBL/GenBank/DDBJ whole genome shotgun (WGS) entry which is preliminary data.</text>
</comment>